<feature type="transmembrane region" description="Helical" evidence="1">
    <location>
        <begin position="194"/>
        <end position="215"/>
    </location>
</feature>
<sequence length="432" mass="45678">MGRRARPGTGAGRAAGAAMIAGLAREWRLLGGAARLGLVVLALLAGVAVALGLAEVARTRADIAHVRALEARETAATASFAHGDAGEFGYYRNFPAWRTPGDLAFLAPARGDAVPAILRIRILALEGQINDNEAANPELLLAGRFDFAFVTLYLAPLLLIALLHDLWSGEREAGRLAALDSLPRARWRLWSPRALLRVSGVALALLLPLGAAGLIEGTAPARLAGAAALVLASLAFWALVTLAVARTAAASATQAAVLAGLWFAITLVVPAAAHLAINAAVPLPDAAAIARENREEVHAGWDRPKAQTMARFVAQYPAYASQAATGLAFEWKWYFAFQHLGDLAVAADSAAREAGIARREALAQRLGWLLPPLKAAQALQHLAGSDVAADLAFRARVRAWHRALREYHYPYLFGGRPMGLDDLDAAPAFAND</sequence>
<feature type="transmembrane region" description="Helical" evidence="1">
    <location>
        <begin position="33"/>
        <end position="54"/>
    </location>
</feature>
<evidence type="ECO:0000313" key="2">
    <source>
        <dbReference type="EMBL" id="OYQ23660.1"/>
    </source>
</evidence>
<feature type="transmembrane region" description="Helical" evidence="1">
    <location>
        <begin position="221"/>
        <end position="244"/>
    </location>
</feature>
<evidence type="ECO:0008006" key="4">
    <source>
        <dbReference type="Google" id="ProtNLM"/>
    </source>
</evidence>
<dbReference type="Pfam" id="PF12040">
    <property type="entry name" value="DUF3526"/>
    <property type="match status" value="1"/>
</dbReference>
<gene>
    <name evidence="2" type="ORF">CHU93_16905</name>
</gene>
<dbReference type="AlphaFoldDB" id="A0A255Y5F7"/>
<dbReference type="Proteomes" id="UP000216991">
    <property type="component" value="Unassembled WGS sequence"/>
</dbReference>
<reference evidence="2 3" key="1">
    <citation type="submission" date="2017-07" db="EMBL/GenBank/DDBJ databases">
        <title>Sandarakinorhabdus cyanobacteriorum sp. nov., a novel bacterium isolated from cyanobacterial aggregates in a eutrophic lake.</title>
        <authorList>
            <person name="Cai H."/>
        </authorList>
    </citation>
    <scope>NUCLEOTIDE SEQUENCE [LARGE SCALE GENOMIC DNA]</scope>
    <source>
        <strain evidence="2 3">TH057</strain>
    </source>
</reference>
<dbReference type="EMBL" id="NOXT01000130">
    <property type="protein sequence ID" value="OYQ23660.1"/>
    <property type="molecule type" value="Genomic_DNA"/>
</dbReference>
<evidence type="ECO:0000313" key="3">
    <source>
        <dbReference type="Proteomes" id="UP000216991"/>
    </source>
</evidence>
<keyword evidence="1" id="KW-0812">Transmembrane</keyword>
<dbReference type="PANTHER" id="PTHR43471:SF1">
    <property type="entry name" value="ABC TRANSPORTER PERMEASE PROTEIN NOSY-RELATED"/>
    <property type="match status" value="1"/>
</dbReference>
<keyword evidence="1" id="KW-1133">Transmembrane helix</keyword>
<organism evidence="2 3">
    <name type="scientific">Sandarakinorhabdus cyanobacteriorum</name>
    <dbReference type="NCBI Taxonomy" id="1981098"/>
    <lineage>
        <taxon>Bacteria</taxon>
        <taxon>Pseudomonadati</taxon>
        <taxon>Pseudomonadota</taxon>
        <taxon>Alphaproteobacteria</taxon>
        <taxon>Sphingomonadales</taxon>
        <taxon>Sphingosinicellaceae</taxon>
        <taxon>Sandarakinorhabdus</taxon>
    </lineage>
</organism>
<feature type="transmembrane region" description="Helical" evidence="1">
    <location>
        <begin position="256"/>
        <end position="277"/>
    </location>
</feature>
<name>A0A255Y5F7_9SPHN</name>
<accession>A0A255Y5F7</accession>
<keyword evidence="1" id="KW-0472">Membrane</keyword>
<dbReference type="InterPro" id="IPR021913">
    <property type="entry name" value="DUF3526"/>
</dbReference>
<comment type="caution">
    <text evidence="2">The sequence shown here is derived from an EMBL/GenBank/DDBJ whole genome shotgun (WGS) entry which is preliminary data.</text>
</comment>
<protein>
    <recommendedName>
        <fullName evidence="4">ABC transporter permease</fullName>
    </recommendedName>
</protein>
<proteinExistence type="predicted"/>
<feature type="transmembrane region" description="Helical" evidence="1">
    <location>
        <begin position="147"/>
        <end position="167"/>
    </location>
</feature>
<evidence type="ECO:0000256" key="1">
    <source>
        <dbReference type="SAM" id="Phobius"/>
    </source>
</evidence>
<dbReference type="PANTHER" id="PTHR43471">
    <property type="entry name" value="ABC TRANSPORTER PERMEASE"/>
    <property type="match status" value="1"/>
</dbReference>
<keyword evidence="3" id="KW-1185">Reference proteome</keyword>